<evidence type="ECO:0000256" key="4">
    <source>
        <dbReference type="ARBA" id="ARBA00022833"/>
    </source>
</evidence>
<dbReference type="InterPro" id="IPR043795">
    <property type="entry name" value="N-alpha-Ac-DABA-like"/>
</dbReference>
<comment type="cofactor">
    <cofactor evidence="1">
        <name>Zn(2+)</name>
        <dbReference type="ChEBI" id="CHEBI:29105"/>
    </cofactor>
</comment>
<feature type="domain" description="Succinylglutamate desuccinylase/Aspartoacylase catalytic" evidence="5">
    <location>
        <begin position="45"/>
        <end position="224"/>
    </location>
</feature>
<keyword evidence="4" id="KW-0862">Zinc</keyword>
<dbReference type="OrthoDB" id="9782876at2"/>
<dbReference type="RefSeq" id="WP_086962209.1">
    <property type="nucleotide sequence ID" value="NZ_CP021376.1"/>
</dbReference>
<dbReference type="Gene3D" id="3.40.630.10">
    <property type="entry name" value="Zn peptidases"/>
    <property type="match status" value="1"/>
</dbReference>
<gene>
    <name evidence="6" type="ORF">CBP12_01275</name>
</gene>
<organism evidence="6 7">
    <name type="scientific">Oceanisphaera avium</name>
    <dbReference type="NCBI Taxonomy" id="1903694"/>
    <lineage>
        <taxon>Bacteria</taxon>
        <taxon>Pseudomonadati</taxon>
        <taxon>Pseudomonadota</taxon>
        <taxon>Gammaproteobacteria</taxon>
        <taxon>Aeromonadales</taxon>
        <taxon>Aeromonadaceae</taxon>
        <taxon>Oceanisphaera</taxon>
    </lineage>
</organism>
<dbReference type="PIRSF" id="PIRSF039012">
    <property type="entry name" value="ASP"/>
    <property type="match status" value="1"/>
</dbReference>
<dbReference type="PANTHER" id="PTHR37326">
    <property type="entry name" value="BLL3975 PROTEIN"/>
    <property type="match status" value="1"/>
</dbReference>
<accession>A0A1Y0CVJ3</accession>
<name>A0A1Y0CVJ3_9GAMM</name>
<keyword evidence="7" id="KW-1185">Reference proteome</keyword>
<dbReference type="PANTHER" id="PTHR37326:SF2">
    <property type="entry name" value="SUCCINYLGLUTAMATE DESUCCINYLASE_ASPARTOACYLASE FAMILY PROTEIN"/>
    <property type="match status" value="1"/>
</dbReference>
<dbReference type="GO" id="GO:0046872">
    <property type="term" value="F:metal ion binding"/>
    <property type="evidence" value="ECO:0007669"/>
    <property type="project" value="UniProtKB-KW"/>
</dbReference>
<evidence type="ECO:0000256" key="1">
    <source>
        <dbReference type="ARBA" id="ARBA00001947"/>
    </source>
</evidence>
<dbReference type="InterPro" id="IPR053138">
    <property type="entry name" value="N-alpha-Ac-DABA_deacetylase"/>
</dbReference>
<dbReference type="EMBL" id="CP021376">
    <property type="protein sequence ID" value="ART78946.1"/>
    <property type="molecule type" value="Genomic_DNA"/>
</dbReference>
<dbReference type="Pfam" id="PF24827">
    <property type="entry name" value="AstE_AspA_cat"/>
    <property type="match status" value="1"/>
</dbReference>
<reference evidence="7" key="1">
    <citation type="submission" date="2017-05" db="EMBL/GenBank/DDBJ databases">
        <authorList>
            <person name="Sung H."/>
        </authorList>
    </citation>
    <scope>NUCLEOTIDE SEQUENCE [LARGE SCALE GENOMIC DNA]</scope>
    <source>
        <strain evidence="7">AMac2203</strain>
    </source>
</reference>
<keyword evidence="3" id="KW-0378">Hydrolase</keyword>
<evidence type="ECO:0000313" key="6">
    <source>
        <dbReference type="EMBL" id="ART78946.1"/>
    </source>
</evidence>
<keyword evidence="2" id="KW-0479">Metal-binding</keyword>
<dbReference type="AlphaFoldDB" id="A0A1Y0CVJ3"/>
<evidence type="ECO:0000259" key="5">
    <source>
        <dbReference type="Pfam" id="PF24827"/>
    </source>
</evidence>
<dbReference type="KEGG" id="ocm:CBP12_01275"/>
<protein>
    <submittedName>
        <fullName evidence="6">Deacylase</fullName>
    </submittedName>
</protein>
<dbReference type="GO" id="GO:0016788">
    <property type="term" value="F:hydrolase activity, acting on ester bonds"/>
    <property type="evidence" value="ECO:0007669"/>
    <property type="project" value="InterPro"/>
</dbReference>
<dbReference type="GO" id="GO:0016811">
    <property type="term" value="F:hydrolase activity, acting on carbon-nitrogen (but not peptide) bonds, in linear amides"/>
    <property type="evidence" value="ECO:0007669"/>
    <property type="project" value="InterPro"/>
</dbReference>
<sequence length="340" mass="36781">MTAPFSLAGIEVAPGSRKVLQLALAQLYTQSPLTVPLEIVHGKQPGPVLLICAAIHGDELNGIEIVNQVLSRINPARLKGTLVAVPVVNVFGFINKSRYLPDRRDLNRCFPGSEKGSLGSRVAHFFVDKIVDHCSHIIDLHTGAIHRSNLPQIRAKLDCSITRQMAASFGAPVILDASIRDGSLRAVAESRDLPVILYEAGEALRFDSVAIKAGTRGVLNVMRTLGMLKPSVKKTQTTTPMIAKSSTWIRAEQDGLLHLNTRLGDRVTKGQCLGTITAPLGAQAREVITPKSGIVIGCLTMPLVNEGDAVFHIASFDEVKQAEINLERFVDEMDIQATSF</sequence>
<dbReference type="CDD" id="cd06251">
    <property type="entry name" value="M14_ASTE_ASPA-like"/>
    <property type="match status" value="1"/>
</dbReference>
<evidence type="ECO:0000256" key="3">
    <source>
        <dbReference type="ARBA" id="ARBA00022801"/>
    </source>
</evidence>
<dbReference type="SUPFAM" id="SSF53187">
    <property type="entry name" value="Zn-dependent exopeptidases"/>
    <property type="match status" value="1"/>
</dbReference>
<evidence type="ECO:0000256" key="2">
    <source>
        <dbReference type="ARBA" id="ARBA00022723"/>
    </source>
</evidence>
<proteinExistence type="predicted"/>
<dbReference type="Proteomes" id="UP000243793">
    <property type="component" value="Chromosome"/>
</dbReference>
<evidence type="ECO:0000313" key="7">
    <source>
        <dbReference type="Proteomes" id="UP000243793"/>
    </source>
</evidence>
<dbReference type="InterPro" id="IPR055438">
    <property type="entry name" value="AstE_AspA_cat"/>
</dbReference>